<sequence length="115" mass="12765">MAAVLGKVTRGMAAAPVPRAGLRRLLSAAASVAAEHKKSSARMWKILSYTVAFPGVAVCMLNAYLKGKEKHERPEFAPYPYLRIRTKPFPWKDGNHTLLHNPHTNPLPDGYEDEL</sequence>
<dbReference type="PIRSF" id="PIRSF000277">
    <property type="entry name" value="COX6A1"/>
    <property type="match status" value="1"/>
</dbReference>
<dbReference type="KEGG" id="pvt:110081979"/>
<comment type="similarity">
    <text evidence="6">Belongs to the cytochrome c oxidase subunit 6A family.</text>
</comment>
<dbReference type="PANTHER" id="PTHR11504:SF4">
    <property type="entry name" value="CYTOCHROME C OXIDASE SUBUNIT 6A1, MITOCHONDRIAL"/>
    <property type="match status" value="1"/>
</dbReference>
<keyword evidence="8" id="KW-0812">Transmembrane</keyword>
<dbReference type="CDD" id="cd00925">
    <property type="entry name" value="Cyt_c_Oxidase_VIa"/>
    <property type="match status" value="1"/>
</dbReference>
<dbReference type="InterPro" id="IPR036418">
    <property type="entry name" value="Cyt_c_oxidase_su6a_sf"/>
</dbReference>
<comment type="subcellular location">
    <subcellularLocation>
        <location evidence="1">Mitochondrion inner membrane</location>
    </subcellularLocation>
</comment>
<evidence type="ECO:0000256" key="7">
    <source>
        <dbReference type="SAM" id="MobiDB-lite"/>
    </source>
</evidence>
<dbReference type="CTD" id="1337"/>
<dbReference type="SUPFAM" id="SSF81411">
    <property type="entry name" value="Mitochondrial cytochrome c oxidase subunit VIa"/>
    <property type="match status" value="1"/>
</dbReference>
<evidence type="ECO:0000313" key="10">
    <source>
        <dbReference type="RefSeq" id="XP_020654801.2"/>
    </source>
</evidence>
<dbReference type="GeneID" id="110081979"/>
<organism evidence="9 10">
    <name type="scientific">Pogona vitticeps</name>
    <name type="common">central bearded dragon</name>
    <dbReference type="NCBI Taxonomy" id="103695"/>
    <lineage>
        <taxon>Eukaryota</taxon>
        <taxon>Metazoa</taxon>
        <taxon>Chordata</taxon>
        <taxon>Craniata</taxon>
        <taxon>Vertebrata</taxon>
        <taxon>Euteleostomi</taxon>
        <taxon>Lepidosauria</taxon>
        <taxon>Squamata</taxon>
        <taxon>Bifurcata</taxon>
        <taxon>Unidentata</taxon>
        <taxon>Episquamata</taxon>
        <taxon>Toxicofera</taxon>
        <taxon>Iguania</taxon>
        <taxon>Acrodonta</taxon>
        <taxon>Agamidae</taxon>
        <taxon>Amphibolurinae</taxon>
        <taxon>Pogona</taxon>
    </lineage>
</organism>
<evidence type="ECO:0000256" key="8">
    <source>
        <dbReference type="SAM" id="Phobius"/>
    </source>
</evidence>
<reference evidence="10" key="1">
    <citation type="submission" date="2025-08" db="UniProtKB">
        <authorList>
            <consortium name="RefSeq"/>
        </authorList>
    </citation>
    <scope>IDENTIFICATION</scope>
</reference>
<keyword evidence="3" id="KW-0809">Transit peptide</keyword>
<protein>
    <submittedName>
        <fullName evidence="10">Cytochrome c oxidase subunit 6A1, mitochondrial</fullName>
    </submittedName>
</protein>
<name>A0A6J0U242_9SAUR</name>
<evidence type="ECO:0000313" key="9">
    <source>
        <dbReference type="Proteomes" id="UP001652642"/>
    </source>
</evidence>
<evidence type="ECO:0000256" key="5">
    <source>
        <dbReference type="ARBA" id="ARBA00023136"/>
    </source>
</evidence>
<dbReference type="GO" id="GO:0006123">
    <property type="term" value="P:mitochondrial electron transport, cytochrome c to oxygen"/>
    <property type="evidence" value="ECO:0007669"/>
    <property type="project" value="TreeGrafter"/>
</dbReference>
<proteinExistence type="inferred from homology"/>
<dbReference type="AlphaFoldDB" id="A0A6J0U242"/>
<dbReference type="Pfam" id="PF02046">
    <property type="entry name" value="COX6A"/>
    <property type="match status" value="1"/>
</dbReference>
<dbReference type="Proteomes" id="UP001652642">
    <property type="component" value="Chromosome 14"/>
</dbReference>
<evidence type="ECO:0000256" key="6">
    <source>
        <dbReference type="RuleBase" id="RU004396"/>
    </source>
</evidence>
<dbReference type="InterPro" id="IPR001349">
    <property type="entry name" value="Cyt_c_oxidase_su6a"/>
</dbReference>
<gene>
    <name evidence="10" type="primary">COX6A1</name>
</gene>
<accession>A0A6J0U242</accession>
<evidence type="ECO:0000256" key="1">
    <source>
        <dbReference type="ARBA" id="ARBA00004273"/>
    </source>
</evidence>
<dbReference type="OrthoDB" id="5947505at2759"/>
<evidence type="ECO:0000256" key="2">
    <source>
        <dbReference type="ARBA" id="ARBA00022792"/>
    </source>
</evidence>
<keyword evidence="2" id="KW-0999">Mitochondrion inner membrane</keyword>
<feature type="region of interest" description="Disordered" evidence="7">
    <location>
        <begin position="95"/>
        <end position="115"/>
    </location>
</feature>
<dbReference type="PANTHER" id="PTHR11504">
    <property type="entry name" value="CYTOCHROME C OXIDASE POLYPEPTIDE VIA"/>
    <property type="match status" value="1"/>
</dbReference>
<dbReference type="InParanoid" id="A0A6J0U242"/>
<feature type="transmembrane region" description="Helical" evidence="8">
    <location>
        <begin position="46"/>
        <end position="65"/>
    </location>
</feature>
<keyword evidence="9" id="KW-1185">Reference proteome</keyword>
<dbReference type="RefSeq" id="XP_020654801.2">
    <property type="nucleotide sequence ID" value="XM_020799142.2"/>
</dbReference>
<evidence type="ECO:0000256" key="3">
    <source>
        <dbReference type="ARBA" id="ARBA00022946"/>
    </source>
</evidence>
<keyword evidence="5 8" id="KW-0472">Membrane</keyword>
<dbReference type="GO" id="GO:0005743">
    <property type="term" value="C:mitochondrial inner membrane"/>
    <property type="evidence" value="ECO:0007669"/>
    <property type="project" value="UniProtKB-SubCell"/>
</dbReference>
<dbReference type="GO" id="GO:0030234">
    <property type="term" value="F:enzyme regulator activity"/>
    <property type="evidence" value="ECO:0007669"/>
    <property type="project" value="TreeGrafter"/>
</dbReference>
<dbReference type="Gene3D" id="4.10.95.10">
    <property type="entry name" value="Cytochrome c oxidase, subunit VIa"/>
    <property type="match status" value="1"/>
</dbReference>
<evidence type="ECO:0000256" key="4">
    <source>
        <dbReference type="ARBA" id="ARBA00023128"/>
    </source>
</evidence>
<keyword evidence="4" id="KW-0496">Mitochondrion</keyword>
<keyword evidence="8" id="KW-1133">Transmembrane helix</keyword>